<organism evidence="3">
    <name type="scientific">Triticum urartu</name>
    <name type="common">Red wild einkorn</name>
    <name type="synonym">Crithodium urartu</name>
    <dbReference type="NCBI Taxonomy" id="4572"/>
    <lineage>
        <taxon>Eukaryota</taxon>
        <taxon>Viridiplantae</taxon>
        <taxon>Streptophyta</taxon>
        <taxon>Embryophyta</taxon>
        <taxon>Tracheophyta</taxon>
        <taxon>Spermatophyta</taxon>
        <taxon>Magnoliopsida</taxon>
        <taxon>Liliopsida</taxon>
        <taxon>Poales</taxon>
        <taxon>Poaceae</taxon>
        <taxon>BOP clade</taxon>
        <taxon>Pooideae</taxon>
        <taxon>Triticodae</taxon>
        <taxon>Triticeae</taxon>
        <taxon>Triticinae</taxon>
        <taxon>Triticum</taxon>
    </lineage>
</organism>
<dbReference type="InterPro" id="IPR005380">
    <property type="entry name" value="XS_domain"/>
</dbReference>
<dbReference type="STRING" id="4572.M7YN22"/>
<dbReference type="InterPro" id="IPR045177">
    <property type="entry name" value="FDM1-5/IDN2"/>
</dbReference>
<evidence type="ECO:0008006" key="4">
    <source>
        <dbReference type="Google" id="ProtNLM"/>
    </source>
</evidence>
<gene>
    <name evidence="3" type="ORF">TRIUR3_15169</name>
</gene>
<dbReference type="PANTHER" id="PTHR21596">
    <property type="entry name" value="RIBONUCLEASE P SUBUNIT P38"/>
    <property type="match status" value="1"/>
</dbReference>
<evidence type="ECO:0000259" key="1">
    <source>
        <dbReference type="Pfam" id="PF03468"/>
    </source>
</evidence>
<dbReference type="OMA" id="IEYMESI"/>
<dbReference type="eggNOG" id="ENOG502QRE8">
    <property type="taxonomic scope" value="Eukaryota"/>
</dbReference>
<protein>
    <recommendedName>
        <fullName evidence="4">Factor of DNA methylation 1-5/IDN2 domain-containing protein</fullName>
    </recommendedName>
</protein>
<dbReference type="Pfam" id="PF03468">
    <property type="entry name" value="XS"/>
    <property type="match status" value="1"/>
</dbReference>
<dbReference type="InterPro" id="IPR005379">
    <property type="entry name" value="FDM1-5/IDN2_XH"/>
</dbReference>
<name>M7YN22_TRIUA</name>
<dbReference type="Gene3D" id="3.30.70.2890">
    <property type="entry name" value="XS domain"/>
    <property type="match status" value="1"/>
</dbReference>
<evidence type="ECO:0000313" key="3">
    <source>
        <dbReference type="EMBL" id="EMS51933.1"/>
    </source>
</evidence>
<feature type="domain" description="Factor of DNA methylation 1-5/IDN2" evidence="2">
    <location>
        <begin position="393"/>
        <end position="518"/>
    </location>
</feature>
<reference evidence="3" key="1">
    <citation type="journal article" date="2013" name="Nature">
        <title>Draft genome of the wheat A-genome progenitor Triticum urartu.</title>
        <authorList>
            <person name="Ling H.Q."/>
            <person name="Zhao S."/>
            <person name="Liu D."/>
            <person name="Wang J."/>
            <person name="Sun H."/>
            <person name="Zhang C."/>
            <person name="Fan H."/>
            <person name="Li D."/>
            <person name="Dong L."/>
            <person name="Tao Y."/>
            <person name="Gao C."/>
            <person name="Wu H."/>
            <person name="Li Y."/>
            <person name="Cui Y."/>
            <person name="Guo X."/>
            <person name="Zheng S."/>
            <person name="Wang B."/>
            <person name="Yu K."/>
            <person name="Liang Q."/>
            <person name="Yang W."/>
            <person name="Lou X."/>
            <person name="Chen J."/>
            <person name="Feng M."/>
            <person name="Jian J."/>
            <person name="Zhang X."/>
            <person name="Luo G."/>
            <person name="Jiang Y."/>
            <person name="Liu J."/>
            <person name="Wang Z."/>
            <person name="Sha Y."/>
            <person name="Zhang B."/>
            <person name="Wu H."/>
            <person name="Tang D."/>
            <person name="Shen Q."/>
            <person name="Xue P."/>
            <person name="Zou S."/>
            <person name="Wang X."/>
            <person name="Liu X."/>
            <person name="Wang F."/>
            <person name="Yang Y."/>
            <person name="An X."/>
            <person name="Dong Z."/>
            <person name="Zhang K."/>
            <person name="Zhang X."/>
            <person name="Luo M.C."/>
            <person name="Dvorak J."/>
            <person name="Tong Y."/>
            <person name="Wang J."/>
            <person name="Yang H."/>
            <person name="Li Z."/>
            <person name="Wang D."/>
            <person name="Zhang A."/>
            <person name="Wang J."/>
        </authorList>
    </citation>
    <scope>NUCLEOTIDE SEQUENCE</scope>
</reference>
<dbReference type="PANTHER" id="PTHR21596:SF3">
    <property type="entry name" value="FACTOR OF DNA METHYLATION 1-RELATED"/>
    <property type="match status" value="1"/>
</dbReference>
<evidence type="ECO:0000259" key="2">
    <source>
        <dbReference type="Pfam" id="PF03469"/>
    </source>
</evidence>
<dbReference type="Pfam" id="PF03469">
    <property type="entry name" value="XH"/>
    <property type="match status" value="1"/>
</dbReference>
<dbReference type="InterPro" id="IPR038588">
    <property type="entry name" value="XS_domain_sf"/>
</dbReference>
<dbReference type="GO" id="GO:0080188">
    <property type="term" value="P:gene silencing by siRNA-directed DNA methylation"/>
    <property type="evidence" value="ECO:0007669"/>
    <property type="project" value="InterPro"/>
</dbReference>
<proteinExistence type="predicted"/>
<dbReference type="EMBL" id="KD213535">
    <property type="protein sequence ID" value="EMS51933.1"/>
    <property type="molecule type" value="Genomic_DNA"/>
</dbReference>
<accession>M7YN22</accession>
<feature type="domain" description="XS" evidence="1">
    <location>
        <begin position="139"/>
        <end position="251"/>
    </location>
</feature>
<sequence>MTYDLLLGVIRRMHKNVTEVHGENNKKFSDYEKTINTGKLRVYNSFPSVYHLLNSSEWMESYEQWMKIYEQEKHVKKQSEVQMDIYFTYTAVSEASLNNCLGHYAMGKCASSCALPMDSDEAPEPERIHATGAGSNVGDEQFVWPWMGVLLNVPTEWMGGWKDGGMRRGGILKERLLRFCPHMVIPLGDQFGHHTGIAIVLFGQDYACLGKALDFENHFEAQGRGKRGWEAHTFRPLPGEIFGWVALADDWRTAGLTGEFLRSHGGLKTIAQLESKMQSEMQKLALLLSTRKNLDKEKKMQKPDATGNLEFEIKQLKGQLEVMKQKDSESKRKIDELNKELQEKDDKIEYMESIHGILVTKDLKSNDELQDAWKKLIKGLGDVTSCRTNVGIKRMGDLDSRSFANACKHKMSEIEATILCSEWEDEIKNPQWHPFKVVPDDGKGKQKLILLEDDEKLGKLKEKCGEDAYALVVGALRDINEYNPSGRTTVPVLWNNKEDRKATLGDGIGYLLQRCGLKRKR</sequence>
<dbReference type="AlphaFoldDB" id="M7YN22"/>